<sequence length="338" mass="34356">MGEKQGLLGAADVRALAGRLGIRPTKTLGQNFVIDANTVRRIVRTADLRPDDVVIEVGPGLGSLTLALLPQVGRVVAVEIDPALAAELPATAAAREPDLAGRLEIVHADAMKVTAVPGPEPTALVANLPYNVAVPVVLHLLASLPSLRRALVMVQAEVADRMVAAPGSKIYGVPSVKIAWYGEARRAGAVGRAVFWPAPNVDSGLVAFTRREPPPTTASRERVFAVIDAAFAQRRKTLRAALAGWAGSAAEAERALRAADVDPRARGEALDVAAFARIAEYGPLGGAQNPPAAGPGGTTDPEEAEGDGEGAFADGAGGGARGGADRDGGSGGPGGGGL</sequence>
<gene>
    <name evidence="7 11" type="primary">rsmA</name>
    <name evidence="7" type="synonym">ksgA</name>
    <name evidence="11" type="ORF">AGRA3207_005651</name>
</gene>
<dbReference type="PROSITE" id="PS01131">
    <property type="entry name" value="RRNA_A_DIMETH"/>
    <property type="match status" value="1"/>
</dbReference>
<keyword evidence="5 7" id="KW-0949">S-adenosyl-L-methionine</keyword>
<feature type="domain" description="Ribosomal RNA adenine methylase transferase N-terminal" evidence="10">
    <location>
        <begin position="38"/>
        <end position="212"/>
    </location>
</feature>
<dbReference type="HAMAP" id="MF_00607">
    <property type="entry name" value="16SrRNA_methyltr_A"/>
    <property type="match status" value="1"/>
</dbReference>
<name>A0ABX8QZW4_9ACTN</name>
<feature type="binding site" evidence="7 8">
    <location>
        <position position="127"/>
    </location>
    <ligand>
        <name>S-adenosyl-L-methionine</name>
        <dbReference type="ChEBI" id="CHEBI:59789"/>
    </ligand>
</feature>
<feature type="binding site" evidence="7 8">
    <location>
        <position position="33"/>
    </location>
    <ligand>
        <name>S-adenosyl-L-methionine</name>
        <dbReference type="ChEBI" id="CHEBI:59789"/>
    </ligand>
</feature>
<dbReference type="PANTHER" id="PTHR11727:SF7">
    <property type="entry name" value="DIMETHYLADENOSINE TRANSFERASE-RELATED"/>
    <property type="match status" value="1"/>
</dbReference>
<dbReference type="PANTHER" id="PTHR11727">
    <property type="entry name" value="DIMETHYLADENOSINE TRANSFERASE"/>
    <property type="match status" value="1"/>
</dbReference>
<keyword evidence="2 7" id="KW-0698">rRNA processing</keyword>
<dbReference type="Proteomes" id="UP001049518">
    <property type="component" value="Chromosome"/>
</dbReference>
<dbReference type="InterPro" id="IPR001737">
    <property type="entry name" value="KsgA/Erm"/>
</dbReference>
<comment type="catalytic activity">
    <reaction evidence="7">
        <text>adenosine(1518)/adenosine(1519) in 16S rRNA + 4 S-adenosyl-L-methionine = N(6)-dimethyladenosine(1518)/N(6)-dimethyladenosine(1519) in 16S rRNA + 4 S-adenosyl-L-homocysteine + 4 H(+)</text>
        <dbReference type="Rhea" id="RHEA:19609"/>
        <dbReference type="Rhea" id="RHEA-COMP:10232"/>
        <dbReference type="Rhea" id="RHEA-COMP:10233"/>
        <dbReference type="ChEBI" id="CHEBI:15378"/>
        <dbReference type="ChEBI" id="CHEBI:57856"/>
        <dbReference type="ChEBI" id="CHEBI:59789"/>
        <dbReference type="ChEBI" id="CHEBI:74411"/>
        <dbReference type="ChEBI" id="CHEBI:74493"/>
        <dbReference type="EC" id="2.1.1.182"/>
    </reaction>
</comment>
<evidence type="ECO:0000256" key="1">
    <source>
        <dbReference type="ARBA" id="ARBA00022490"/>
    </source>
</evidence>
<dbReference type="CDD" id="cd02440">
    <property type="entry name" value="AdoMet_MTases"/>
    <property type="match status" value="1"/>
</dbReference>
<evidence type="ECO:0000256" key="7">
    <source>
        <dbReference type="HAMAP-Rule" id="MF_00607"/>
    </source>
</evidence>
<dbReference type="SUPFAM" id="SSF53335">
    <property type="entry name" value="S-adenosyl-L-methionine-dependent methyltransferases"/>
    <property type="match status" value="1"/>
</dbReference>
<dbReference type="Gene3D" id="1.10.8.100">
    <property type="entry name" value="Ribosomal RNA adenine dimethylase-like, domain 2"/>
    <property type="match status" value="1"/>
</dbReference>
<evidence type="ECO:0000256" key="2">
    <source>
        <dbReference type="ARBA" id="ARBA00022552"/>
    </source>
</evidence>
<organism evidence="11 12">
    <name type="scientific">Actinomadura graeca</name>
    <dbReference type="NCBI Taxonomy" id="2750812"/>
    <lineage>
        <taxon>Bacteria</taxon>
        <taxon>Bacillati</taxon>
        <taxon>Actinomycetota</taxon>
        <taxon>Actinomycetes</taxon>
        <taxon>Streptosporangiales</taxon>
        <taxon>Thermomonosporaceae</taxon>
        <taxon>Actinomadura</taxon>
    </lineage>
</organism>
<evidence type="ECO:0000256" key="9">
    <source>
        <dbReference type="SAM" id="MobiDB-lite"/>
    </source>
</evidence>
<evidence type="ECO:0000313" key="12">
    <source>
        <dbReference type="Proteomes" id="UP001049518"/>
    </source>
</evidence>
<comment type="similarity">
    <text evidence="7">Belongs to the class I-like SAM-binding methyltransferase superfamily. rRNA adenine N(6)-methyltransferase family. RsmA subfamily.</text>
</comment>
<keyword evidence="12" id="KW-1185">Reference proteome</keyword>
<dbReference type="EMBL" id="CP059572">
    <property type="protein sequence ID" value="QXJ24345.1"/>
    <property type="molecule type" value="Genomic_DNA"/>
</dbReference>
<dbReference type="RefSeq" id="WP_338028226.1">
    <property type="nucleotide sequence ID" value="NZ_CP059572.1"/>
</dbReference>
<feature type="binding site" evidence="7 8">
    <location>
        <position position="79"/>
    </location>
    <ligand>
        <name>S-adenosyl-L-methionine</name>
        <dbReference type="ChEBI" id="CHEBI:59789"/>
    </ligand>
</feature>
<evidence type="ECO:0000259" key="10">
    <source>
        <dbReference type="SMART" id="SM00650"/>
    </source>
</evidence>
<feature type="binding site" evidence="7 8">
    <location>
        <position position="31"/>
    </location>
    <ligand>
        <name>S-adenosyl-L-methionine</name>
        <dbReference type="ChEBI" id="CHEBI:59789"/>
    </ligand>
</feature>
<evidence type="ECO:0000256" key="3">
    <source>
        <dbReference type="ARBA" id="ARBA00022603"/>
    </source>
</evidence>
<proteinExistence type="inferred from homology"/>
<evidence type="ECO:0000256" key="4">
    <source>
        <dbReference type="ARBA" id="ARBA00022679"/>
    </source>
</evidence>
<feature type="compositionally biased region" description="Gly residues" evidence="9">
    <location>
        <begin position="329"/>
        <end position="338"/>
    </location>
</feature>
<accession>A0ABX8QZW4</accession>
<dbReference type="PROSITE" id="PS51689">
    <property type="entry name" value="SAM_RNA_A_N6_MT"/>
    <property type="match status" value="1"/>
</dbReference>
<keyword evidence="1 7" id="KW-0963">Cytoplasm</keyword>
<dbReference type="InterPro" id="IPR011530">
    <property type="entry name" value="rRNA_adenine_dimethylase"/>
</dbReference>
<evidence type="ECO:0000256" key="6">
    <source>
        <dbReference type="ARBA" id="ARBA00022884"/>
    </source>
</evidence>
<dbReference type="Gene3D" id="3.40.50.150">
    <property type="entry name" value="Vaccinia Virus protein VP39"/>
    <property type="match status" value="1"/>
</dbReference>
<dbReference type="NCBIfam" id="TIGR00755">
    <property type="entry name" value="ksgA"/>
    <property type="match status" value="1"/>
</dbReference>
<dbReference type="SMART" id="SM00650">
    <property type="entry name" value="rADc"/>
    <property type="match status" value="1"/>
</dbReference>
<comment type="function">
    <text evidence="7">Specifically dimethylates two adjacent adenosines (A1518 and A1519) in the loop of a conserved hairpin near the 3'-end of 16S rRNA in the 30S particle. May play a critical role in biogenesis of 30S subunits.</text>
</comment>
<feature type="region of interest" description="Disordered" evidence="9">
    <location>
        <begin position="283"/>
        <end position="338"/>
    </location>
</feature>
<evidence type="ECO:0000256" key="8">
    <source>
        <dbReference type="PROSITE-ProRule" id="PRU01026"/>
    </source>
</evidence>
<reference evidence="11" key="1">
    <citation type="submission" date="2020-07" db="EMBL/GenBank/DDBJ databases">
        <authorList>
            <person name="Tarantini F.S."/>
            <person name="Hong K.W."/>
            <person name="Chan K.G."/>
        </authorList>
    </citation>
    <scope>NUCLEOTIDE SEQUENCE</scope>
    <source>
        <strain evidence="11">32-07</strain>
    </source>
</reference>
<keyword evidence="4 7" id="KW-0808">Transferase</keyword>
<keyword evidence="3 7" id="KW-0489">Methyltransferase</keyword>
<evidence type="ECO:0000256" key="5">
    <source>
        <dbReference type="ARBA" id="ARBA00022691"/>
    </source>
</evidence>
<dbReference type="InterPro" id="IPR023165">
    <property type="entry name" value="rRNA_Ade_diMease-like_C"/>
</dbReference>
<feature type="binding site" evidence="7 8">
    <location>
        <position position="58"/>
    </location>
    <ligand>
        <name>S-adenosyl-L-methionine</name>
        <dbReference type="ChEBI" id="CHEBI:59789"/>
    </ligand>
</feature>
<dbReference type="GO" id="GO:0052908">
    <property type="term" value="F:16S rRNA (adenine(1518)-N(6)/adenine(1519)-N(6))-dimethyltransferase activity"/>
    <property type="evidence" value="ECO:0007669"/>
    <property type="project" value="UniProtKB-EC"/>
</dbReference>
<protein>
    <recommendedName>
        <fullName evidence="7">Ribosomal RNA small subunit methyltransferase A</fullName>
        <ecNumber evidence="7">2.1.1.182</ecNumber>
    </recommendedName>
    <alternativeName>
        <fullName evidence="7">16S rRNA (adenine(1518)-N(6)/adenine(1519)-N(6))-dimethyltransferase</fullName>
    </alternativeName>
    <alternativeName>
        <fullName evidence="7">16S rRNA dimethyladenosine transferase</fullName>
    </alternativeName>
    <alternativeName>
        <fullName evidence="7">16S rRNA dimethylase</fullName>
    </alternativeName>
    <alternativeName>
        <fullName evidence="7">S-adenosylmethionine-6-N', N'-adenosyl(rRNA) dimethyltransferase</fullName>
    </alternativeName>
</protein>
<feature type="binding site" evidence="7 8">
    <location>
        <position position="109"/>
    </location>
    <ligand>
        <name>S-adenosyl-L-methionine</name>
        <dbReference type="ChEBI" id="CHEBI:59789"/>
    </ligand>
</feature>
<comment type="subcellular location">
    <subcellularLocation>
        <location evidence="7">Cytoplasm</location>
    </subcellularLocation>
</comment>
<keyword evidence="6 7" id="KW-0694">RNA-binding</keyword>
<dbReference type="InterPro" id="IPR020596">
    <property type="entry name" value="rRNA_Ade_Mease_Trfase_CS"/>
</dbReference>
<dbReference type="Pfam" id="PF00398">
    <property type="entry name" value="RrnaAD"/>
    <property type="match status" value="1"/>
</dbReference>
<dbReference type="InterPro" id="IPR029063">
    <property type="entry name" value="SAM-dependent_MTases_sf"/>
</dbReference>
<evidence type="ECO:0000313" key="11">
    <source>
        <dbReference type="EMBL" id="QXJ24345.1"/>
    </source>
</evidence>
<dbReference type="EC" id="2.1.1.182" evidence="7"/>
<dbReference type="InterPro" id="IPR020598">
    <property type="entry name" value="rRNA_Ade_methylase_Trfase_N"/>
</dbReference>